<reference evidence="1 2" key="1">
    <citation type="journal article" date="2014" name="Genome Announc.">
        <title>Draft genome sequences of eight enterohepatic helicobacter species isolated from both laboratory and wild rodents.</title>
        <authorList>
            <person name="Sheh A."/>
            <person name="Shen Z."/>
            <person name="Fox J.G."/>
        </authorList>
    </citation>
    <scope>NUCLEOTIDE SEQUENCE [LARGE SCALE GENOMIC DNA]</scope>
    <source>
        <strain evidence="1 2">ST1</strain>
    </source>
</reference>
<evidence type="ECO:0000313" key="2">
    <source>
        <dbReference type="Proteomes" id="UP000029922"/>
    </source>
</evidence>
<dbReference type="OrthoDB" id="5327333at2"/>
<feature type="non-terminal residue" evidence="1">
    <location>
        <position position="72"/>
    </location>
</feature>
<proteinExistence type="predicted"/>
<gene>
    <name evidence="1" type="ORF">LS73_002685</name>
</gene>
<name>A0A4U8TLC5_9HELI</name>
<sequence>MRMNESVAAQMLKRGMRLRAWAISKGVEKHLTLLKSLSTGKTQGRYGKSKELRIALEQEGFYIPKKTIGVGQ</sequence>
<evidence type="ECO:0000313" key="1">
    <source>
        <dbReference type="EMBL" id="TLE01207.1"/>
    </source>
</evidence>
<dbReference type="AlphaFoldDB" id="A0A4U8TLC5"/>
<dbReference type="Proteomes" id="UP000029922">
    <property type="component" value="Unassembled WGS sequence"/>
</dbReference>
<protein>
    <submittedName>
        <fullName evidence="1">Uncharacterized protein</fullName>
    </submittedName>
</protein>
<comment type="caution">
    <text evidence="1">The sequence shown here is derived from an EMBL/GenBank/DDBJ whole genome shotgun (WGS) entry which is preliminary data.</text>
</comment>
<accession>A0A4U8TLC5</accession>
<dbReference type="EMBL" id="JRPD02000003">
    <property type="protein sequence ID" value="TLE01207.1"/>
    <property type="molecule type" value="Genomic_DNA"/>
</dbReference>
<organism evidence="1 2">
    <name type="scientific">Helicobacter muridarum</name>
    <dbReference type="NCBI Taxonomy" id="216"/>
    <lineage>
        <taxon>Bacteria</taxon>
        <taxon>Pseudomonadati</taxon>
        <taxon>Campylobacterota</taxon>
        <taxon>Epsilonproteobacteria</taxon>
        <taxon>Campylobacterales</taxon>
        <taxon>Helicobacteraceae</taxon>
        <taxon>Helicobacter</taxon>
    </lineage>
</organism>